<dbReference type="EMBL" id="JANHOH010000001">
    <property type="protein sequence ID" value="MCQ6957617.1"/>
    <property type="molecule type" value="Genomic_DNA"/>
</dbReference>
<protein>
    <submittedName>
        <fullName evidence="1">Uncharacterized protein</fullName>
    </submittedName>
</protein>
<comment type="caution">
    <text evidence="1">The sequence shown here is derived from an EMBL/GenBank/DDBJ whole genome shotgun (WGS) entry which is preliminary data.</text>
</comment>
<evidence type="ECO:0000313" key="1">
    <source>
        <dbReference type="EMBL" id="MCQ6957617.1"/>
    </source>
</evidence>
<proteinExistence type="predicted"/>
<evidence type="ECO:0000313" key="2">
    <source>
        <dbReference type="Proteomes" id="UP001204376"/>
    </source>
</evidence>
<name>A0ABT1SZ52_9SPHI</name>
<dbReference type="Proteomes" id="UP001204376">
    <property type="component" value="Unassembled WGS sequence"/>
</dbReference>
<dbReference type="RefSeq" id="WP_256537818.1">
    <property type="nucleotide sequence ID" value="NZ_JANHOH010000001.1"/>
</dbReference>
<accession>A0ABT1SZ52</accession>
<organism evidence="1 2">
    <name type="scientific">Mucilaginibacter aquariorum</name>
    <dbReference type="NCBI Taxonomy" id="2967225"/>
    <lineage>
        <taxon>Bacteria</taxon>
        <taxon>Pseudomonadati</taxon>
        <taxon>Bacteroidota</taxon>
        <taxon>Sphingobacteriia</taxon>
        <taxon>Sphingobacteriales</taxon>
        <taxon>Sphingobacteriaceae</taxon>
        <taxon>Mucilaginibacter</taxon>
    </lineage>
</organism>
<reference evidence="1 2" key="1">
    <citation type="submission" date="2022-07" db="EMBL/GenBank/DDBJ databases">
        <title>Mucilaginibacter sp. JC4.</title>
        <authorList>
            <person name="Le V."/>
            <person name="Ko S.-R."/>
            <person name="Ahn C.-Y."/>
            <person name="Oh H.-M."/>
        </authorList>
    </citation>
    <scope>NUCLEOTIDE SEQUENCE [LARGE SCALE GENOMIC DNA]</scope>
    <source>
        <strain evidence="1 2">JC4</strain>
    </source>
</reference>
<keyword evidence="2" id="KW-1185">Reference proteome</keyword>
<gene>
    <name evidence="1" type="ORF">NPE20_06605</name>
</gene>
<sequence length="85" mass="9056">MAISSTTAFRHSLRAIGGKMEMTMLASAPMIAMAALCFKGGENFKLKDIGDPNGIEVNLPDVLILLGPGKMVAKTYEIVEPKSES</sequence>